<reference evidence="3" key="1">
    <citation type="journal article" date="2012" name="Nature">
        <title>A physical, genetic and functional sequence assembly of the barley genome.</title>
        <authorList>
            <consortium name="The International Barley Genome Sequencing Consortium"/>
            <person name="Mayer K.F."/>
            <person name="Waugh R."/>
            <person name="Brown J.W."/>
            <person name="Schulman A."/>
            <person name="Langridge P."/>
            <person name="Platzer M."/>
            <person name="Fincher G.B."/>
            <person name="Muehlbauer G.J."/>
            <person name="Sato K."/>
            <person name="Close T.J."/>
            <person name="Wise R.P."/>
            <person name="Stein N."/>
        </authorList>
    </citation>
    <scope>NUCLEOTIDE SEQUENCE [LARGE SCALE GENOMIC DNA]</scope>
    <source>
        <strain evidence="3">cv. Morex</strain>
    </source>
</reference>
<name>M0YR26_HORVV</name>
<dbReference type="InParanoid" id="M0YR26"/>
<dbReference type="PaxDb" id="4513-MLOC_7195.2"/>
<dbReference type="Pfam" id="PF03478">
    <property type="entry name" value="Beta-prop_KIB1-4"/>
    <property type="match status" value="1"/>
</dbReference>
<dbReference type="PANTHER" id="PTHR33165:SF41">
    <property type="entry name" value="DUF295 DOMAIN-CONTAINING PROTEIN"/>
    <property type="match status" value="1"/>
</dbReference>
<protein>
    <recommendedName>
        <fullName evidence="1">KIB1-4 beta-propeller domain-containing protein</fullName>
    </recommendedName>
</protein>
<dbReference type="eggNOG" id="ENOG502S74R">
    <property type="taxonomic scope" value="Eukaryota"/>
</dbReference>
<organism evidence="2 3">
    <name type="scientific">Hordeum vulgare subsp. vulgare</name>
    <name type="common">Domesticated barley</name>
    <dbReference type="NCBI Taxonomy" id="112509"/>
    <lineage>
        <taxon>Eukaryota</taxon>
        <taxon>Viridiplantae</taxon>
        <taxon>Streptophyta</taxon>
        <taxon>Embryophyta</taxon>
        <taxon>Tracheophyta</taxon>
        <taxon>Spermatophyta</taxon>
        <taxon>Magnoliopsida</taxon>
        <taxon>Liliopsida</taxon>
        <taxon>Poales</taxon>
        <taxon>Poaceae</taxon>
        <taxon>BOP clade</taxon>
        <taxon>Pooideae</taxon>
        <taxon>Triticodae</taxon>
        <taxon>Triticeae</taxon>
        <taxon>Hordeinae</taxon>
        <taxon>Hordeum</taxon>
    </lineage>
</organism>
<dbReference type="ExpressionAtlas" id="M0YR26">
    <property type="expression patterns" value="baseline"/>
</dbReference>
<evidence type="ECO:0000313" key="3">
    <source>
        <dbReference type="Proteomes" id="UP000011116"/>
    </source>
</evidence>
<accession>M0YR26</accession>
<sequence>MPPSETKRRDWADLGDGVAGMIADRVLAYDVADYLRFRAVCSPWRRCCADPRAHGDLDRRFHPRRWLMLREPRERIDSPNVRRFLNSSTGECIRVHLPGLHNQEVLALSSEGLLVVLDWPRSTKVHLLNPLTRHLTQLPPLMALLSYQGYECFLYTSAFDTHFPAWGSGILNDDSTVVLCFSRLNMLGMAKPGDDHWTLLNFHSPSPVALGTASSMIAGRFYCVTTDGVMVLEDQPPRLELVAKLPMPVSPVADTVHLMDSAGELMLVHRRFSRHHDTNNVAKRRYDVYRVDLGAGTLCRVNSFGGGAHALFIGLYCSLSVPIKLFPAGSIRGDTIYLSFDIAERSKTEGYHLADRSTISSDNLNCHLVLQPHTLVDCLSLCTTGRIWCHFEKHLVSQCRR</sequence>
<dbReference type="Gramene" id="HORVU.MOREX.r3.3HG0308660.1">
    <property type="protein sequence ID" value="HORVU.MOREX.r3.3HG0308660.1.CDS1"/>
    <property type="gene ID" value="HORVU.MOREX.r3.3HG0308660"/>
</dbReference>
<dbReference type="InterPro" id="IPR005174">
    <property type="entry name" value="KIB1-4_b-propeller"/>
</dbReference>
<dbReference type="STRING" id="112509.M0YR26"/>
<evidence type="ECO:0000259" key="1">
    <source>
        <dbReference type="Pfam" id="PF03478"/>
    </source>
</evidence>
<dbReference type="Gramene" id="HORVU.MOREX.r2.3HG0257730.1">
    <property type="protein sequence ID" value="HORVU.MOREX.r2.3HG0257730.1.CDS.1"/>
    <property type="gene ID" value="HORVU.MOREX.r2.3HG0257730"/>
</dbReference>
<keyword evidence="3" id="KW-1185">Reference proteome</keyword>
<reference evidence="2" key="2">
    <citation type="submission" date="2020-10" db="EMBL/GenBank/DDBJ databases">
        <authorList>
            <person name="Scholz U."/>
            <person name="Mascher M."/>
            <person name="Fiebig A."/>
        </authorList>
    </citation>
    <scope>NUCLEOTIDE SEQUENCE [LARGE SCALE GENOMIC DNA]</scope>
    <source>
        <strain evidence="2">cv. Morex</strain>
    </source>
</reference>
<dbReference type="OMA" id="ADPREHN"/>
<dbReference type="OrthoDB" id="619048at2759"/>
<dbReference type="PANTHER" id="PTHR33165">
    <property type="entry name" value="F-BOX DOMAIN CONTAINING PROTEIN-LIKE-RELATED"/>
    <property type="match status" value="1"/>
</dbReference>
<feature type="domain" description="KIB1-4 beta-propeller" evidence="1">
    <location>
        <begin position="85"/>
        <end position="347"/>
    </location>
</feature>
<dbReference type="RefSeq" id="XP_044973156.1">
    <property type="nucleotide sequence ID" value="XM_045117221.1"/>
</dbReference>
<dbReference type="GeneID" id="123440660"/>
<gene>
    <name evidence="2" type="primary">LOC123440660</name>
</gene>
<dbReference type="Proteomes" id="UP000011116">
    <property type="component" value="Chromosome 3H"/>
</dbReference>
<reference evidence="2" key="3">
    <citation type="submission" date="2022-01" db="UniProtKB">
        <authorList>
            <consortium name="EnsemblPlants"/>
        </authorList>
    </citation>
    <scope>IDENTIFICATION</scope>
    <source>
        <strain evidence="2">subsp. vulgare</strain>
    </source>
</reference>
<dbReference type="AlphaFoldDB" id="M0YR26"/>
<dbReference type="KEGG" id="hvg:123440660"/>
<dbReference type="EnsemblPlants" id="HORVU.MOREX.r3.3HG0308660.1">
    <property type="protein sequence ID" value="HORVU.MOREX.r3.3HG0308660.1.CDS1"/>
    <property type="gene ID" value="HORVU.MOREX.r3.3HG0308660"/>
</dbReference>
<proteinExistence type="predicted"/>
<evidence type="ECO:0000313" key="2">
    <source>
        <dbReference type="EnsemblPlants" id="HORVU.MOREX.r3.3HG0308660.1.CDS1"/>
    </source>
</evidence>